<name>A0A2I8VNL7_9EURY</name>
<dbReference type="AlphaFoldDB" id="A0A2I8VNL7"/>
<feature type="compositionally biased region" description="Basic and acidic residues" evidence="1">
    <location>
        <begin position="1"/>
        <end position="13"/>
    </location>
</feature>
<sequence>MESRGPVRGRGDADLAVETSEDDETVEYLADEDVVRYVAGWVAPDASSRGQDGPRERVPRYETTPRERWVETQCLTAAARAAAEHVSAELEQSGETISGGMTADVEGVERAAVVARETVLDRSGRVVSEPSAGFSALVEETPATVSVCYRLGGSVYERRVPVYARSDVVRLE</sequence>
<evidence type="ECO:0000313" key="3">
    <source>
        <dbReference type="Proteomes" id="UP000236584"/>
    </source>
</evidence>
<dbReference type="KEGG" id="srub:C2R22_19215"/>
<feature type="region of interest" description="Disordered" evidence="1">
    <location>
        <begin position="42"/>
        <end position="64"/>
    </location>
</feature>
<evidence type="ECO:0000313" key="2">
    <source>
        <dbReference type="EMBL" id="AUV83508.1"/>
    </source>
</evidence>
<dbReference type="RefSeq" id="WP_103427197.1">
    <property type="nucleotide sequence ID" value="NZ_CP026309.1"/>
</dbReference>
<accession>A0A2I8VNL7</accession>
<evidence type="ECO:0000256" key="1">
    <source>
        <dbReference type="SAM" id="MobiDB-lite"/>
    </source>
</evidence>
<proteinExistence type="predicted"/>
<dbReference type="Proteomes" id="UP000236584">
    <property type="component" value="Chromosome"/>
</dbReference>
<organism evidence="2 3">
    <name type="scientific">Salinigranum rubrum</name>
    <dbReference type="NCBI Taxonomy" id="755307"/>
    <lineage>
        <taxon>Archaea</taxon>
        <taxon>Methanobacteriati</taxon>
        <taxon>Methanobacteriota</taxon>
        <taxon>Stenosarchaea group</taxon>
        <taxon>Halobacteria</taxon>
        <taxon>Halobacteriales</taxon>
        <taxon>Haloferacaceae</taxon>
        <taxon>Salinigranum</taxon>
    </lineage>
</organism>
<dbReference type="OrthoDB" id="275796at2157"/>
<keyword evidence="3" id="KW-1185">Reference proteome</keyword>
<feature type="region of interest" description="Disordered" evidence="1">
    <location>
        <begin position="1"/>
        <end position="23"/>
    </location>
</feature>
<dbReference type="EMBL" id="CP026309">
    <property type="protein sequence ID" value="AUV83508.1"/>
    <property type="molecule type" value="Genomic_DNA"/>
</dbReference>
<feature type="compositionally biased region" description="Basic and acidic residues" evidence="1">
    <location>
        <begin position="52"/>
        <end position="64"/>
    </location>
</feature>
<gene>
    <name evidence="2" type="ORF">C2R22_19215</name>
</gene>
<protein>
    <submittedName>
        <fullName evidence="2">Uncharacterized protein</fullName>
    </submittedName>
</protein>
<dbReference type="GeneID" id="35594269"/>
<reference evidence="2 3" key="1">
    <citation type="submission" date="2018-01" db="EMBL/GenBank/DDBJ databases">
        <title>Complete genome sequence of Salinigranum rubrum GX10T, an extremely halophilic archaeon isolated from a marine solar saltern.</title>
        <authorList>
            <person name="Han S."/>
        </authorList>
    </citation>
    <scope>NUCLEOTIDE SEQUENCE [LARGE SCALE GENOMIC DNA]</scope>
    <source>
        <strain evidence="2 3">GX10</strain>
    </source>
</reference>